<dbReference type="Proteomes" id="UP000002710">
    <property type="component" value="Chromosome"/>
</dbReference>
<keyword evidence="2" id="KW-0378">Hydrolase</keyword>
<dbReference type="AlphaFoldDB" id="Q313R4"/>
<dbReference type="PANTHER" id="PTHR43155:SF2">
    <property type="entry name" value="CYCLIC DI-GMP PHOSPHODIESTERASE PA4108"/>
    <property type="match status" value="1"/>
</dbReference>
<dbReference type="PANTHER" id="PTHR43155">
    <property type="entry name" value="CYCLIC DI-GMP PHOSPHODIESTERASE PA4108-RELATED"/>
    <property type="match status" value="1"/>
</dbReference>
<dbReference type="Pfam" id="PF13487">
    <property type="entry name" value="HD_5"/>
    <property type="match status" value="1"/>
</dbReference>
<proteinExistence type="predicted"/>
<evidence type="ECO:0000313" key="2">
    <source>
        <dbReference type="EMBL" id="ABB37832.1"/>
    </source>
</evidence>
<dbReference type="SMART" id="SM00471">
    <property type="entry name" value="HDc"/>
    <property type="match status" value="1"/>
</dbReference>
<keyword evidence="3" id="KW-1185">Reference proteome</keyword>
<name>Q313R4_OLEA2</name>
<sequence length="342" mass="39071">MSAVKSTIPDNISEEYYQISIEILNSFPKYRPPLDLFRFREDIAQLQPLFRKGERLSNENIEQLRELCIGGDVFVARSDRAIYSKHIIKQLDLVLVDDNLKPAEVAEICIMALGQRLSDFLEQPVKPVFDLFYRDVMVFTEYIWQDRHRLRSFMRRVSRTHTLVSHSLNTLFVGLWLLLETDATLKRRLLDRAALALLLHDLGMAKVPAFILSKTTPLKLEERDKITPHPLIGAKIMHKLGLAFDEMRQAQMEHHERLDGSGYPQKLGADRVSRMGRIAAVADSFSAMICQRPYAKAMDPMTAAAHLAKDRQKYDPKYTAKLQTAVAQNLFEPPAQTSPPAA</sequence>
<dbReference type="eggNOG" id="COG2206">
    <property type="taxonomic scope" value="Bacteria"/>
</dbReference>
<dbReference type="KEGG" id="dde:Dde_1031"/>
<dbReference type="CDD" id="cd00077">
    <property type="entry name" value="HDc"/>
    <property type="match status" value="1"/>
</dbReference>
<organism evidence="2 3">
    <name type="scientific">Oleidesulfovibrio alaskensis (strain ATCC BAA-1058 / DSM 17464 / G20)</name>
    <name type="common">Desulfovibrio alaskensis</name>
    <dbReference type="NCBI Taxonomy" id="207559"/>
    <lineage>
        <taxon>Bacteria</taxon>
        <taxon>Pseudomonadati</taxon>
        <taxon>Thermodesulfobacteriota</taxon>
        <taxon>Desulfovibrionia</taxon>
        <taxon>Desulfovibrionales</taxon>
        <taxon>Desulfovibrionaceae</taxon>
        <taxon>Oleidesulfovibrio</taxon>
    </lineage>
</organism>
<feature type="domain" description="HD-GYP" evidence="1">
    <location>
        <begin position="136"/>
        <end position="339"/>
    </location>
</feature>
<dbReference type="InterPro" id="IPR003607">
    <property type="entry name" value="HD/PDEase_dom"/>
</dbReference>
<dbReference type="InterPro" id="IPR037522">
    <property type="entry name" value="HD_GYP_dom"/>
</dbReference>
<evidence type="ECO:0000313" key="3">
    <source>
        <dbReference type="Proteomes" id="UP000002710"/>
    </source>
</evidence>
<reference evidence="2 3" key="1">
    <citation type="journal article" date="2011" name="J. Bacteriol.">
        <title>Complete genome sequence and updated annotation of Desulfovibrio alaskensis G20.</title>
        <authorList>
            <person name="Hauser L.J."/>
            <person name="Land M.L."/>
            <person name="Brown S.D."/>
            <person name="Larimer F."/>
            <person name="Keller K.L."/>
            <person name="Rapp-Giles B.J."/>
            <person name="Price M.N."/>
            <person name="Lin M."/>
            <person name="Bruce D.C."/>
            <person name="Detter J.C."/>
            <person name="Tapia R."/>
            <person name="Han C.S."/>
            <person name="Goodwin L.A."/>
            <person name="Cheng J.F."/>
            <person name="Pitluck S."/>
            <person name="Copeland A."/>
            <person name="Lucas S."/>
            <person name="Nolan M."/>
            <person name="Lapidus A.L."/>
            <person name="Palumbo A.V."/>
            <person name="Wall J.D."/>
        </authorList>
    </citation>
    <scope>NUCLEOTIDE SEQUENCE [LARGE SCALE GENOMIC DNA]</scope>
    <source>
        <strain evidence="3">ATCC BAA 1058 / DSM 17464 / G20</strain>
    </source>
</reference>
<dbReference type="PROSITE" id="PS51832">
    <property type="entry name" value="HD_GYP"/>
    <property type="match status" value="1"/>
</dbReference>
<protein>
    <submittedName>
        <fullName evidence="2">Metal dependent phosphohydrolase</fullName>
    </submittedName>
</protein>
<dbReference type="RefSeq" id="WP_011367069.1">
    <property type="nucleotide sequence ID" value="NC_007519.1"/>
</dbReference>
<evidence type="ECO:0000259" key="1">
    <source>
        <dbReference type="PROSITE" id="PS51832"/>
    </source>
</evidence>
<dbReference type="EMBL" id="CP000112">
    <property type="protein sequence ID" value="ABB37832.1"/>
    <property type="molecule type" value="Genomic_DNA"/>
</dbReference>
<dbReference type="GO" id="GO:0016787">
    <property type="term" value="F:hydrolase activity"/>
    <property type="evidence" value="ECO:0007669"/>
    <property type="project" value="UniProtKB-KW"/>
</dbReference>
<dbReference type="HOGENOM" id="CLU_000445_92_1_7"/>
<accession>Q313R4</accession>
<gene>
    <name evidence="2" type="ordered locus">Dde_1031</name>
</gene>
<dbReference type="STRING" id="207559.Dde_1031"/>
<dbReference type="Gene3D" id="1.10.3210.10">
    <property type="entry name" value="Hypothetical protein af1432"/>
    <property type="match status" value="1"/>
</dbReference>
<dbReference type="SUPFAM" id="SSF109604">
    <property type="entry name" value="HD-domain/PDEase-like"/>
    <property type="match status" value="1"/>
</dbReference>